<keyword evidence="4 5" id="KW-0472">Membrane</keyword>
<comment type="subcellular location">
    <subcellularLocation>
        <location evidence="1">Membrane</location>
        <topology evidence="1">Multi-pass membrane protein</topology>
    </subcellularLocation>
</comment>
<comment type="caution">
    <text evidence="7">The sequence shown here is derived from an EMBL/GenBank/DDBJ whole genome shotgun (WGS) entry which is preliminary data.</text>
</comment>
<dbReference type="EMBL" id="JAKRVX010000002">
    <property type="protein sequence ID" value="MCL9816184.1"/>
    <property type="molecule type" value="Genomic_DNA"/>
</dbReference>
<sequence length="138" mass="15011">MSVTPAPLRLRTPAFLVDQLVVLVAVCLPVVLSGVSFSALLTPGDTRTIVFLLLMAAAFLYHFLFEWQTGETIGKRLFGLTVVSDDGTALGFRGSFLRNALRLIDGLGYWSVAVAVILYRGDGKRIGDVVGRTIVVRR</sequence>
<feature type="transmembrane region" description="Helical" evidence="5">
    <location>
        <begin position="20"/>
        <end position="41"/>
    </location>
</feature>
<dbReference type="AlphaFoldDB" id="A0AAE3FWX4"/>
<reference evidence="7" key="1">
    <citation type="journal article" date="2022" name="Syst. Appl. Microbiol.">
        <title>Natronocalculus amylovorans gen. nov., sp. nov., and Natranaeroarchaeum aerophilus sp. nov., dominant culturable amylolytic natronoarchaea from hypersaline soda lakes in southwestern Siberia.</title>
        <authorList>
            <person name="Sorokin D.Y."/>
            <person name="Elcheninov A.G."/>
            <person name="Khizhniak T.V."/>
            <person name="Koenen M."/>
            <person name="Bale N.J."/>
            <person name="Damste J.S.S."/>
            <person name="Kublanov I.V."/>
        </authorList>
    </citation>
    <scope>NUCLEOTIDE SEQUENCE</scope>
    <source>
        <strain evidence="7">AArc-St2</strain>
    </source>
</reference>
<gene>
    <name evidence="7" type="ORF">AArcSt2_04430</name>
</gene>
<evidence type="ECO:0000256" key="5">
    <source>
        <dbReference type="SAM" id="Phobius"/>
    </source>
</evidence>
<accession>A0AAE3FWX4</accession>
<evidence type="ECO:0000256" key="1">
    <source>
        <dbReference type="ARBA" id="ARBA00004141"/>
    </source>
</evidence>
<dbReference type="Pfam" id="PF06271">
    <property type="entry name" value="RDD"/>
    <property type="match status" value="1"/>
</dbReference>
<dbReference type="PANTHER" id="PTHR38480">
    <property type="entry name" value="SLR0254 PROTEIN"/>
    <property type="match status" value="1"/>
</dbReference>
<reference evidence="7" key="2">
    <citation type="submission" date="2022-02" db="EMBL/GenBank/DDBJ databases">
        <authorList>
            <person name="Elcheninov A.G."/>
            <person name="Sorokin D.Y."/>
            <person name="Kublanov I.V."/>
        </authorList>
    </citation>
    <scope>NUCLEOTIDE SEQUENCE</scope>
    <source>
        <strain evidence="7">AArc-St2</strain>
    </source>
</reference>
<dbReference type="GO" id="GO:0016020">
    <property type="term" value="C:membrane"/>
    <property type="evidence" value="ECO:0007669"/>
    <property type="project" value="UniProtKB-SubCell"/>
</dbReference>
<evidence type="ECO:0000259" key="6">
    <source>
        <dbReference type="Pfam" id="PF06271"/>
    </source>
</evidence>
<evidence type="ECO:0000313" key="8">
    <source>
        <dbReference type="Proteomes" id="UP001203207"/>
    </source>
</evidence>
<evidence type="ECO:0000313" key="7">
    <source>
        <dbReference type="EMBL" id="MCL9816184.1"/>
    </source>
</evidence>
<dbReference type="RefSeq" id="WP_250583212.1">
    <property type="nucleotide sequence ID" value="NZ_JAKRVX010000002.1"/>
</dbReference>
<dbReference type="InterPro" id="IPR010432">
    <property type="entry name" value="RDD"/>
</dbReference>
<keyword evidence="2 5" id="KW-0812">Transmembrane</keyword>
<keyword evidence="3 5" id="KW-1133">Transmembrane helix</keyword>
<dbReference type="PANTHER" id="PTHR38480:SF1">
    <property type="entry name" value="SLR0254 PROTEIN"/>
    <property type="match status" value="1"/>
</dbReference>
<feature type="transmembrane region" description="Helical" evidence="5">
    <location>
        <begin position="48"/>
        <end position="65"/>
    </location>
</feature>
<evidence type="ECO:0000256" key="4">
    <source>
        <dbReference type="ARBA" id="ARBA00023136"/>
    </source>
</evidence>
<name>A0AAE3FWX4_9EURY</name>
<keyword evidence="8" id="KW-1185">Reference proteome</keyword>
<evidence type="ECO:0000256" key="3">
    <source>
        <dbReference type="ARBA" id="ARBA00022989"/>
    </source>
</evidence>
<proteinExistence type="predicted"/>
<dbReference type="Proteomes" id="UP001203207">
    <property type="component" value="Unassembled WGS sequence"/>
</dbReference>
<protein>
    <submittedName>
        <fullName evidence="7">RDD family protein</fullName>
    </submittedName>
</protein>
<evidence type="ECO:0000256" key="2">
    <source>
        <dbReference type="ARBA" id="ARBA00022692"/>
    </source>
</evidence>
<organism evidence="7 8">
    <name type="scientific">Natronocalculus amylovorans</name>
    <dbReference type="NCBI Taxonomy" id="2917812"/>
    <lineage>
        <taxon>Archaea</taxon>
        <taxon>Methanobacteriati</taxon>
        <taxon>Methanobacteriota</taxon>
        <taxon>Stenosarchaea group</taxon>
        <taxon>Halobacteria</taxon>
        <taxon>Halobacteriales</taxon>
        <taxon>Haloferacaceae</taxon>
        <taxon>Natronocalculus</taxon>
    </lineage>
</organism>
<feature type="domain" description="RDD" evidence="6">
    <location>
        <begin position="6"/>
        <end position="129"/>
    </location>
</feature>